<feature type="coiled-coil region" evidence="1">
    <location>
        <begin position="8"/>
        <end position="154"/>
    </location>
</feature>
<dbReference type="EMBL" id="OX597815">
    <property type="protein sequence ID" value="CAI9716922.1"/>
    <property type="molecule type" value="Genomic_DNA"/>
</dbReference>
<accession>A0AA36AL11</accession>
<proteinExistence type="predicted"/>
<name>A0AA36AL11_OCTVU</name>
<reference evidence="2" key="1">
    <citation type="submission" date="2023-08" db="EMBL/GenBank/DDBJ databases">
        <authorList>
            <person name="Alioto T."/>
            <person name="Alioto T."/>
            <person name="Gomez Garrido J."/>
        </authorList>
    </citation>
    <scope>NUCLEOTIDE SEQUENCE</scope>
</reference>
<protein>
    <submittedName>
        <fullName evidence="2">Uncharacterized protein</fullName>
    </submittedName>
</protein>
<keyword evidence="1" id="KW-0175">Coiled coil</keyword>
<evidence type="ECO:0000313" key="3">
    <source>
        <dbReference type="Proteomes" id="UP001162480"/>
    </source>
</evidence>
<dbReference type="Proteomes" id="UP001162480">
    <property type="component" value="Chromosome 2"/>
</dbReference>
<feature type="coiled-coil region" evidence="1">
    <location>
        <begin position="181"/>
        <end position="208"/>
    </location>
</feature>
<dbReference type="AlphaFoldDB" id="A0AA36AL11"/>
<evidence type="ECO:0000313" key="2">
    <source>
        <dbReference type="EMBL" id="CAI9716922.1"/>
    </source>
</evidence>
<evidence type="ECO:0000256" key="1">
    <source>
        <dbReference type="SAM" id="Coils"/>
    </source>
</evidence>
<organism evidence="2 3">
    <name type="scientific">Octopus vulgaris</name>
    <name type="common">Common octopus</name>
    <dbReference type="NCBI Taxonomy" id="6645"/>
    <lineage>
        <taxon>Eukaryota</taxon>
        <taxon>Metazoa</taxon>
        <taxon>Spiralia</taxon>
        <taxon>Lophotrochozoa</taxon>
        <taxon>Mollusca</taxon>
        <taxon>Cephalopoda</taxon>
        <taxon>Coleoidea</taxon>
        <taxon>Octopodiformes</taxon>
        <taxon>Octopoda</taxon>
        <taxon>Incirrata</taxon>
        <taxon>Octopodidae</taxon>
        <taxon>Octopus</taxon>
    </lineage>
</organism>
<sequence length="227" mass="27116">METPELLMARINEDKEKRQQDLRNIKENKVFLTKLEKNIYSTLEQLQAKLASELEDNKRLSMKMEKIDAEKEELASALGEKEEKCQIIEAELNSLKEAQERHKQYSDKEIKDLKEKYAKLLQENQKYKQMEDEYKMLKEEFKDVHAKNQVYEKRFSSFRTMSSETTEPADGVHTYRKTDLCLSDEQHYENLNNQLRSLNNQMEECIRGWQNTYLEDPTSKEKNDDNK</sequence>
<keyword evidence="3" id="KW-1185">Reference proteome</keyword>
<gene>
    <name evidence="2" type="ORF">OCTVUL_1B006890</name>
</gene>